<dbReference type="Proteomes" id="UP000537326">
    <property type="component" value="Unassembled WGS sequence"/>
</dbReference>
<evidence type="ECO:0000256" key="3">
    <source>
        <dbReference type="SAM" id="MobiDB-lite"/>
    </source>
</evidence>
<dbReference type="PANTHER" id="PTHR37042">
    <property type="entry name" value="OUTER MEMBRANE PROTEIN RV1973"/>
    <property type="match status" value="1"/>
</dbReference>
<evidence type="ECO:0000313" key="5">
    <source>
        <dbReference type="Proteomes" id="UP000537326"/>
    </source>
</evidence>
<comment type="caution">
    <text evidence="4">The sequence shown here is derived from an EMBL/GenBank/DDBJ whole genome shotgun (WGS) entry which is preliminary data.</text>
</comment>
<sequence length="194" mass="21084">MAGLVPEVCRVSSPEAAPQAVASSDHPRQDSPGQPRPWRLRGGLAVLVLLVASTAGVAQWRIQQIGEREAAADEALQSVRTRLPDLLSYRYATLEDDLENALRQTTGDFTDDYAALIDEVVRPTATQRRIVTEAVVNAAGVVSVDSDAEVVVLVFLTQSTTTKNTEEPAVSGSRVEVTMRRTDSEWLIADLQTR</sequence>
<dbReference type="RefSeq" id="WP_179532248.1">
    <property type="nucleotide sequence ID" value="NZ_BAAAPP010000006.1"/>
</dbReference>
<proteinExistence type="predicted"/>
<dbReference type="EMBL" id="JACBZI010000001">
    <property type="protein sequence ID" value="NYI11572.1"/>
    <property type="molecule type" value="Genomic_DNA"/>
</dbReference>
<organism evidence="4 5">
    <name type="scientific">Nocardioides marinus</name>
    <dbReference type="NCBI Taxonomy" id="374514"/>
    <lineage>
        <taxon>Bacteria</taxon>
        <taxon>Bacillati</taxon>
        <taxon>Actinomycetota</taxon>
        <taxon>Actinomycetes</taxon>
        <taxon>Propionibacteriales</taxon>
        <taxon>Nocardioidaceae</taxon>
        <taxon>Nocardioides</taxon>
    </lineage>
</organism>
<evidence type="ECO:0000256" key="1">
    <source>
        <dbReference type="ARBA" id="ARBA00004370"/>
    </source>
</evidence>
<gene>
    <name evidence="4" type="ORF">BKA05_003087</name>
</gene>
<protein>
    <submittedName>
        <fullName evidence="4">Mce-associated membrane protein</fullName>
    </submittedName>
</protein>
<accession>A0A7Z0C4R9</accession>
<feature type="region of interest" description="Disordered" evidence="3">
    <location>
        <begin position="15"/>
        <end position="37"/>
    </location>
</feature>
<name>A0A7Z0C4R9_9ACTN</name>
<dbReference type="PANTHER" id="PTHR37042:SF4">
    <property type="entry name" value="OUTER MEMBRANE PROTEIN RV1973"/>
    <property type="match status" value="1"/>
</dbReference>
<keyword evidence="5" id="KW-1185">Reference proteome</keyword>
<comment type="subcellular location">
    <subcellularLocation>
        <location evidence="1">Membrane</location>
    </subcellularLocation>
</comment>
<dbReference type="GO" id="GO:0016020">
    <property type="term" value="C:membrane"/>
    <property type="evidence" value="ECO:0007669"/>
    <property type="project" value="UniProtKB-SubCell"/>
</dbReference>
<dbReference type="AlphaFoldDB" id="A0A7Z0C4R9"/>
<evidence type="ECO:0000256" key="2">
    <source>
        <dbReference type="ARBA" id="ARBA00023136"/>
    </source>
</evidence>
<keyword evidence="2" id="KW-0472">Membrane</keyword>
<reference evidence="4 5" key="1">
    <citation type="submission" date="2020-07" db="EMBL/GenBank/DDBJ databases">
        <title>Sequencing the genomes of 1000 actinobacteria strains.</title>
        <authorList>
            <person name="Klenk H.-P."/>
        </authorList>
    </citation>
    <scope>NUCLEOTIDE SEQUENCE [LARGE SCALE GENOMIC DNA]</scope>
    <source>
        <strain evidence="4 5">DSM 18248</strain>
    </source>
</reference>
<evidence type="ECO:0000313" key="4">
    <source>
        <dbReference type="EMBL" id="NYI11572.1"/>
    </source>
</evidence>